<keyword evidence="3" id="KW-0862">Zinc</keyword>
<dbReference type="Proteomes" id="UP000663891">
    <property type="component" value="Unassembled WGS sequence"/>
</dbReference>
<reference evidence="6" key="1">
    <citation type="submission" date="2021-02" db="EMBL/GenBank/DDBJ databases">
        <authorList>
            <person name="Nowell W R."/>
        </authorList>
    </citation>
    <scope>NUCLEOTIDE SEQUENCE</scope>
</reference>
<dbReference type="SMART" id="SM00184">
    <property type="entry name" value="RING"/>
    <property type="match status" value="1"/>
</dbReference>
<keyword evidence="2 4" id="KW-0863">Zinc-finger</keyword>
<comment type="caution">
    <text evidence="6">The sequence shown here is derived from an EMBL/GenBank/DDBJ whole genome shotgun (WGS) entry which is preliminary data.</text>
</comment>
<dbReference type="Proteomes" id="UP000663868">
    <property type="component" value="Unassembled WGS sequence"/>
</dbReference>
<dbReference type="AlphaFoldDB" id="A0A814KUG2"/>
<dbReference type="Pfam" id="PF13445">
    <property type="entry name" value="zf-RING_UBOX"/>
    <property type="match status" value="1"/>
</dbReference>
<dbReference type="EMBL" id="CAJNOE010000213">
    <property type="protein sequence ID" value="CAF1054365.1"/>
    <property type="molecule type" value="Genomic_DNA"/>
</dbReference>
<organism evidence="6 10">
    <name type="scientific">Adineta steineri</name>
    <dbReference type="NCBI Taxonomy" id="433720"/>
    <lineage>
        <taxon>Eukaryota</taxon>
        <taxon>Metazoa</taxon>
        <taxon>Spiralia</taxon>
        <taxon>Gnathifera</taxon>
        <taxon>Rotifera</taxon>
        <taxon>Eurotatoria</taxon>
        <taxon>Bdelloidea</taxon>
        <taxon>Adinetida</taxon>
        <taxon>Adinetidae</taxon>
        <taxon>Adineta</taxon>
    </lineage>
</organism>
<dbReference type="InterPro" id="IPR013083">
    <property type="entry name" value="Znf_RING/FYVE/PHD"/>
</dbReference>
<dbReference type="OrthoDB" id="342730at2759"/>
<dbReference type="GO" id="GO:0061630">
    <property type="term" value="F:ubiquitin protein ligase activity"/>
    <property type="evidence" value="ECO:0007669"/>
    <property type="project" value="TreeGrafter"/>
</dbReference>
<dbReference type="Proteomes" id="UP000663860">
    <property type="component" value="Unassembled WGS sequence"/>
</dbReference>
<evidence type="ECO:0000256" key="4">
    <source>
        <dbReference type="PROSITE-ProRule" id="PRU00175"/>
    </source>
</evidence>
<dbReference type="InterPro" id="IPR027370">
    <property type="entry name" value="Znf-RING_euk"/>
</dbReference>
<dbReference type="Gene3D" id="3.30.40.10">
    <property type="entry name" value="Zinc/RING finger domain, C3HC4 (zinc finger)"/>
    <property type="match status" value="1"/>
</dbReference>
<evidence type="ECO:0000313" key="10">
    <source>
        <dbReference type="Proteomes" id="UP000663860"/>
    </source>
</evidence>
<gene>
    <name evidence="6" type="ORF">IZO911_LOCUS20513</name>
    <name evidence="8" type="ORF">KXQ929_LOCUS5635</name>
    <name evidence="9" type="ORF">OKA104_LOCUS27233</name>
    <name evidence="7" type="ORF">VCS650_LOCUS42300</name>
</gene>
<proteinExistence type="predicted"/>
<accession>A0A814KUG2</accession>
<evidence type="ECO:0000259" key="5">
    <source>
        <dbReference type="PROSITE" id="PS50089"/>
    </source>
</evidence>
<evidence type="ECO:0000313" key="8">
    <source>
        <dbReference type="EMBL" id="CAF3610932.1"/>
    </source>
</evidence>
<dbReference type="InterPro" id="IPR001841">
    <property type="entry name" value="Znf_RING"/>
</dbReference>
<evidence type="ECO:0000313" key="7">
    <source>
        <dbReference type="EMBL" id="CAF1502103.1"/>
    </source>
</evidence>
<sequence>MASNRTGSVEELITCSICRKYFDDPRLLPCSHIYCRKCIEQIASDNEDQFECPLHDGTLVTKNNINTLPASQIMLELIQLYDSVQSSKQCTNCDSALAEYALAEVDKDIDSNIKMVKKTMSLLRQMIDDRENTIVQEIIDIETKQKKEIENCKTPLRNQLQFLSLRKATLDMLLITKDHTKLLKAKKEFDDYLKKTNETLQSLQIPTRVIYHSQGLNQLQQLKEEILQHGQYVKYNNPELEKLIKDIGTNQALDLGNKQLICHDMTIVADVLRKTTVRKTIFLRQKRSAGWC</sequence>
<evidence type="ECO:0000256" key="2">
    <source>
        <dbReference type="ARBA" id="ARBA00022771"/>
    </source>
</evidence>
<evidence type="ECO:0000256" key="1">
    <source>
        <dbReference type="ARBA" id="ARBA00022723"/>
    </source>
</evidence>
<dbReference type="Proteomes" id="UP000663881">
    <property type="component" value="Unassembled WGS sequence"/>
</dbReference>
<feature type="domain" description="RING-type" evidence="5">
    <location>
        <begin position="15"/>
        <end position="56"/>
    </location>
</feature>
<dbReference type="PANTHER" id="PTHR25462">
    <property type="entry name" value="BONUS, ISOFORM C-RELATED"/>
    <property type="match status" value="1"/>
</dbReference>
<dbReference type="InterPro" id="IPR047153">
    <property type="entry name" value="TRIM45/56/19-like"/>
</dbReference>
<dbReference type="PANTHER" id="PTHR25462:SF229">
    <property type="entry name" value="TRANSCRIPTION INTERMEDIARY FACTOR 1-BETA"/>
    <property type="match status" value="1"/>
</dbReference>
<dbReference type="PROSITE" id="PS00518">
    <property type="entry name" value="ZF_RING_1"/>
    <property type="match status" value="1"/>
</dbReference>
<dbReference type="SUPFAM" id="SSF57850">
    <property type="entry name" value="RING/U-box"/>
    <property type="match status" value="1"/>
</dbReference>
<dbReference type="PROSITE" id="PS50089">
    <property type="entry name" value="ZF_RING_2"/>
    <property type="match status" value="1"/>
</dbReference>
<evidence type="ECO:0000256" key="3">
    <source>
        <dbReference type="ARBA" id="ARBA00022833"/>
    </source>
</evidence>
<dbReference type="GO" id="GO:0006513">
    <property type="term" value="P:protein monoubiquitination"/>
    <property type="evidence" value="ECO:0007669"/>
    <property type="project" value="TreeGrafter"/>
</dbReference>
<name>A0A814KUG2_9BILA</name>
<dbReference type="EMBL" id="CAJNON010002168">
    <property type="protein sequence ID" value="CAF1502103.1"/>
    <property type="molecule type" value="Genomic_DNA"/>
</dbReference>
<dbReference type="EMBL" id="CAJOBB010000209">
    <property type="protein sequence ID" value="CAF3610932.1"/>
    <property type="molecule type" value="Genomic_DNA"/>
</dbReference>
<evidence type="ECO:0000313" key="9">
    <source>
        <dbReference type="EMBL" id="CAF3955849.1"/>
    </source>
</evidence>
<evidence type="ECO:0000313" key="6">
    <source>
        <dbReference type="EMBL" id="CAF1054365.1"/>
    </source>
</evidence>
<keyword evidence="1" id="KW-0479">Metal-binding</keyword>
<dbReference type="InterPro" id="IPR017907">
    <property type="entry name" value="Znf_RING_CS"/>
</dbReference>
<dbReference type="EMBL" id="CAJOAY010002477">
    <property type="protein sequence ID" value="CAF3955849.1"/>
    <property type="molecule type" value="Genomic_DNA"/>
</dbReference>
<dbReference type="GO" id="GO:0008270">
    <property type="term" value="F:zinc ion binding"/>
    <property type="evidence" value="ECO:0007669"/>
    <property type="project" value="UniProtKB-KW"/>
</dbReference>
<protein>
    <recommendedName>
        <fullName evidence="5">RING-type domain-containing protein</fullName>
    </recommendedName>
</protein>